<gene>
    <name evidence="2" type="ORF">EYF80_046125</name>
</gene>
<sequence>MFMEPGAMRVRASYSSPSVTHKVKGIQQQWDHLQTALMLPPASRPPPESLSSYADDPDRLVRPVREEERLMVPEPSP</sequence>
<evidence type="ECO:0000313" key="3">
    <source>
        <dbReference type="Proteomes" id="UP000314294"/>
    </source>
</evidence>
<dbReference type="EMBL" id="SRLO01000951">
    <property type="protein sequence ID" value="TNN43682.1"/>
    <property type="molecule type" value="Genomic_DNA"/>
</dbReference>
<evidence type="ECO:0000256" key="1">
    <source>
        <dbReference type="SAM" id="MobiDB-lite"/>
    </source>
</evidence>
<proteinExistence type="predicted"/>
<organism evidence="2 3">
    <name type="scientific">Liparis tanakae</name>
    <name type="common">Tanaka's snailfish</name>
    <dbReference type="NCBI Taxonomy" id="230148"/>
    <lineage>
        <taxon>Eukaryota</taxon>
        <taxon>Metazoa</taxon>
        <taxon>Chordata</taxon>
        <taxon>Craniata</taxon>
        <taxon>Vertebrata</taxon>
        <taxon>Euteleostomi</taxon>
        <taxon>Actinopterygii</taxon>
        <taxon>Neopterygii</taxon>
        <taxon>Teleostei</taxon>
        <taxon>Neoteleostei</taxon>
        <taxon>Acanthomorphata</taxon>
        <taxon>Eupercaria</taxon>
        <taxon>Perciformes</taxon>
        <taxon>Cottioidei</taxon>
        <taxon>Cottales</taxon>
        <taxon>Liparidae</taxon>
        <taxon>Liparis</taxon>
    </lineage>
</organism>
<evidence type="ECO:0000313" key="2">
    <source>
        <dbReference type="EMBL" id="TNN43682.1"/>
    </source>
</evidence>
<dbReference type="AlphaFoldDB" id="A0A4Z2FTH4"/>
<keyword evidence="3" id="KW-1185">Reference proteome</keyword>
<feature type="compositionally biased region" description="Basic and acidic residues" evidence="1">
    <location>
        <begin position="56"/>
        <end position="71"/>
    </location>
</feature>
<accession>A0A4Z2FTH4</accession>
<dbReference type="Proteomes" id="UP000314294">
    <property type="component" value="Unassembled WGS sequence"/>
</dbReference>
<feature type="region of interest" description="Disordered" evidence="1">
    <location>
        <begin position="38"/>
        <end position="77"/>
    </location>
</feature>
<comment type="caution">
    <text evidence="2">The sequence shown here is derived from an EMBL/GenBank/DDBJ whole genome shotgun (WGS) entry which is preliminary data.</text>
</comment>
<name>A0A4Z2FTH4_9TELE</name>
<protein>
    <submittedName>
        <fullName evidence="2">Uncharacterized protein</fullName>
    </submittedName>
</protein>
<reference evidence="2 3" key="1">
    <citation type="submission" date="2019-03" db="EMBL/GenBank/DDBJ databases">
        <title>First draft genome of Liparis tanakae, snailfish: a comprehensive survey of snailfish specific genes.</title>
        <authorList>
            <person name="Kim W."/>
            <person name="Song I."/>
            <person name="Jeong J.-H."/>
            <person name="Kim D."/>
            <person name="Kim S."/>
            <person name="Ryu S."/>
            <person name="Song J.Y."/>
            <person name="Lee S.K."/>
        </authorList>
    </citation>
    <scope>NUCLEOTIDE SEQUENCE [LARGE SCALE GENOMIC DNA]</scope>
    <source>
        <tissue evidence="2">Muscle</tissue>
    </source>
</reference>